<dbReference type="EMBL" id="REGN01010255">
    <property type="protein sequence ID" value="RMZ99372.1"/>
    <property type="molecule type" value="Genomic_DNA"/>
</dbReference>
<name>A0A3M7PJY1_BRAPC</name>
<reference evidence="1 2" key="1">
    <citation type="journal article" date="2018" name="Sci. Rep.">
        <title>Genomic signatures of local adaptation to the degree of environmental predictability in rotifers.</title>
        <authorList>
            <person name="Franch-Gras L."/>
            <person name="Hahn C."/>
            <person name="Garcia-Roger E.M."/>
            <person name="Carmona M.J."/>
            <person name="Serra M."/>
            <person name="Gomez A."/>
        </authorList>
    </citation>
    <scope>NUCLEOTIDE SEQUENCE [LARGE SCALE GENOMIC DNA]</scope>
    <source>
        <strain evidence="1">HYR1</strain>
    </source>
</reference>
<organism evidence="1 2">
    <name type="scientific">Brachionus plicatilis</name>
    <name type="common">Marine rotifer</name>
    <name type="synonym">Brachionus muelleri</name>
    <dbReference type="NCBI Taxonomy" id="10195"/>
    <lineage>
        <taxon>Eukaryota</taxon>
        <taxon>Metazoa</taxon>
        <taxon>Spiralia</taxon>
        <taxon>Gnathifera</taxon>
        <taxon>Rotifera</taxon>
        <taxon>Eurotatoria</taxon>
        <taxon>Monogononta</taxon>
        <taxon>Pseudotrocha</taxon>
        <taxon>Ploima</taxon>
        <taxon>Brachionidae</taxon>
        <taxon>Brachionus</taxon>
    </lineage>
</organism>
<accession>A0A3M7PJY1</accession>
<dbReference type="Proteomes" id="UP000276133">
    <property type="component" value="Unassembled WGS sequence"/>
</dbReference>
<comment type="caution">
    <text evidence="1">The sequence shown here is derived from an EMBL/GenBank/DDBJ whole genome shotgun (WGS) entry which is preliminary data.</text>
</comment>
<gene>
    <name evidence="1" type="ORF">BpHYR1_024841</name>
</gene>
<evidence type="ECO:0000313" key="2">
    <source>
        <dbReference type="Proteomes" id="UP000276133"/>
    </source>
</evidence>
<evidence type="ECO:0000313" key="1">
    <source>
        <dbReference type="EMBL" id="RMZ99372.1"/>
    </source>
</evidence>
<proteinExistence type="predicted"/>
<keyword evidence="2" id="KW-1185">Reference proteome</keyword>
<dbReference type="AlphaFoldDB" id="A0A3M7PJY1"/>
<protein>
    <submittedName>
        <fullName evidence="1">Uncharacterized protein</fullName>
    </submittedName>
</protein>
<sequence>MFPVRNLSILVLFNCKINTSLDNKRVSIFENIFLFGSPNYPFDLQIEIVDLGKLVDSHNSVLIQIFGVINLKTIDQIKSIILAYATSKFFYSFDILQIDSCVFWSTCRYNKKIPIKINFDS</sequence>